<dbReference type="InterPro" id="IPR012340">
    <property type="entry name" value="NA-bd_OB-fold"/>
</dbReference>
<dbReference type="InterPro" id="IPR010280">
    <property type="entry name" value="U5_MeTrfase_fam"/>
</dbReference>
<accession>A0A8H5BBL2</accession>
<comment type="similarity">
    <text evidence="4">Belongs to the class I-like SAM-binding methyltransferase superfamily. RNA M5U methyltransferase family.</text>
</comment>
<dbReference type="Gene3D" id="2.40.50.1070">
    <property type="match status" value="1"/>
</dbReference>
<dbReference type="EMBL" id="JAACJK010000170">
    <property type="protein sequence ID" value="KAF5320235.1"/>
    <property type="molecule type" value="Genomic_DNA"/>
</dbReference>
<evidence type="ECO:0000256" key="2">
    <source>
        <dbReference type="ARBA" id="ARBA00022679"/>
    </source>
</evidence>
<dbReference type="FunFam" id="2.40.50.140:FF:000201">
    <property type="entry name" value="TRM2p tRNA methyltransferase"/>
    <property type="match status" value="1"/>
</dbReference>
<sequence>MATIPPVLEELGKTRDLSDSEQGGPASKRQRTDDGILVLSEVDLRSSNPSKPSKNHKRLTKRQKKKAEKFAEPCSSEDVLWKDLVSVLGQDEVDKAIEGETDMKSPFEIHQEIEVEVKILGSNGDGIAVPVDSKQPWAVVVPLTLPGERVRTRIYRQARLHSVGDLLEVITPNTTLRDSSRIQCKYFGSCGGCQYQMLSYETQLEFKREVVVKAFRNYCNILSEQMPTIQPTAPSPLQYGYRTKLTPHFEAPSRKIQKGPRPPTDVQPEWLQIGFNRIGTRKVLDIEECPIASPVINAQIGPTREHVIKTSHTYTKGVSLLFRDSLDTAVDANPDSVDRLSDAFNKHICITNHKETCREQVGDFIFEYNAGSFFQNNNSVLPPLTNYVRDAIFPPSATEPSTLTHLVDTYCGAGLFAIVLSPFFQKVAGIELSQDSIRFATHNAKLNSISEEKISFRSGDAAEIFAVVREFPKDQTAVLIDPPRKGCDEVFIKQLLEFGPKTVVYVSCNVHTQARDIAQIMERGKEEGVTKYRLESVKGFDLFPQTAHVESVAVLRRVD</sequence>
<name>A0A8H5BBL2_9AGAR</name>
<feature type="binding site" evidence="4">
    <location>
        <position position="410"/>
    </location>
    <ligand>
        <name>S-adenosyl-L-methionine</name>
        <dbReference type="ChEBI" id="CHEBI:59789"/>
    </ligand>
</feature>
<keyword evidence="9" id="KW-1185">Reference proteome</keyword>
<feature type="domain" description="TRAM" evidence="7">
    <location>
        <begin position="106"/>
        <end position="168"/>
    </location>
</feature>
<dbReference type="InterPro" id="IPR002792">
    <property type="entry name" value="TRAM_dom"/>
</dbReference>
<dbReference type="InterPro" id="IPR030391">
    <property type="entry name" value="MeTrfase_TrmA_CS"/>
</dbReference>
<dbReference type="AlphaFoldDB" id="A0A8H5BBL2"/>
<reference evidence="8 9" key="1">
    <citation type="journal article" date="2020" name="ISME J.">
        <title>Uncovering the hidden diversity of litter-decomposition mechanisms in mushroom-forming fungi.</title>
        <authorList>
            <person name="Floudas D."/>
            <person name="Bentzer J."/>
            <person name="Ahren D."/>
            <person name="Johansson T."/>
            <person name="Persson P."/>
            <person name="Tunlid A."/>
        </authorList>
    </citation>
    <scope>NUCLEOTIDE SEQUENCE [LARGE SCALE GENOMIC DNA]</scope>
    <source>
        <strain evidence="8 9">CBS 175.51</strain>
    </source>
</reference>
<dbReference type="Gene3D" id="2.40.50.140">
    <property type="entry name" value="Nucleic acid-binding proteins"/>
    <property type="match status" value="1"/>
</dbReference>
<evidence type="ECO:0000256" key="1">
    <source>
        <dbReference type="ARBA" id="ARBA00022603"/>
    </source>
</evidence>
<evidence type="ECO:0000256" key="4">
    <source>
        <dbReference type="PROSITE-ProRule" id="PRU01024"/>
    </source>
</evidence>
<dbReference type="SUPFAM" id="SSF53335">
    <property type="entry name" value="S-adenosyl-L-methionine-dependent methyltransferases"/>
    <property type="match status" value="1"/>
</dbReference>
<dbReference type="InterPro" id="IPR029063">
    <property type="entry name" value="SAM-dependent_MTases_sf"/>
</dbReference>
<dbReference type="GO" id="GO:0032259">
    <property type="term" value="P:methylation"/>
    <property type="evidence" value="ECO:0007669"/>
    <property type="project" value="UniProtKB-KW"/>
</dbReference>
<dbReference type="Pfam" id="PF05958">
    <property type="entry name" value="tRNA_U5-meth_tr"/>
    <property type="match status" value="1"/>
</dbReference>
<feature type="binding site" evidence="4">
    <location>
        <position position="375"/>
    </location>
    <ligand>
        <name>S-adenosyl-L-methionine</name>
        <dbReference type="ChEBI" id="CHEBI:59789"/>
    </ligand>
</feature>
<keyword evidence="1 4" id="KW-0489">Methyltransferase</keyword>
<organism evidence="8 9">
    <name type="scientific">Ephemerocybe angulata</name>
    <dbReference type="NCBI Taxonomy" id="980116"/>
    <lineage>
        <taxon>Eukaryota</taxon>
        <taxon>Fungi</taxon>
        <taxon>Dikarya</taxon>
        <taxon>Basidiomycota</taxon>
        <taxon>Agaricomycotina</taxon>
        <taxon>Agaricomycetes</taxon>
        <taxon>Agaricomycetidae</taxon>
        <taxon>Agaricales</taxon>
        <taxon>Agaricineae</taxon>
        <taxon>Psathyrellaceae</taxon>
        <taxon>Ephemerocybe</taxon>
    </lineage>
</organism>
<keyword evidence="3 4" id="KW-0949">S-adenosyl-L-methionine</keyword>
<dbReference type="Proteomes" id="UP000541558">
    <property type="component" value="Unassembled WGS sequence"/>
</dbReference>
<feature type="compositionally biased region" description="Basic residues" evidence="6">
    <location>
        <begin position="53"/>
        <end position="67"/>
    </location>
</feature>
<evidence type="ECO:0000256" key="3">
    <source>
        <dbReference type="ARBA" id="ARBA00022691"/>
    </source>
</evidence>
<dbReference type="PROSITE" id="PS01231">
    <property type="entry name" value="TRMA_2"/>
    <property type="match status" value="1"/>
</dbReference>
<dbReference type="SUPFAM" id="SSF50249">
    <property type="entry name" value="Nucleic acid-binding proteins"/>
    <property type="match status" value="1"/>
</dbReference>
<evidence type="ECO:0000313" key="8">
    <source>
        <dbReference type="EMBL" id="KAF5320235.1"/>
    </source>
</evidence>
<dbReference type="OrthoDB" id="10250660at2759"/>
<dbReference type="PANTHER" id="PTHR11061:SF30">
    <property type="entry name" value="TRNA (URACIL(54)-C(5))-METHYLTRANSFERASE"/>
    <property type="match status" value="1"/>
</dbReference>
<dbReference type="PROSITE" id="PS51622">
    <property type="entry name" value="SAM_MT_RNA_M5U_2"/>
    <property type="match status" value="1"/>
</dbReference>
<gene>
    <name evidence="8" type="ORF">D9611_011375</name>
</gene>
<keyword evidence="2 4" id="KW-0808">Transferase</keyword>
<feature type="binding site" evidence="4">
    <location>
        <position position="481"/>
    </location>
    <ligand>
        <name>S-adenosyl-L-methionine</name>
        <dbReference type="ChEBI" id="CHEBI:59789"/>
    </ligand>
</feature>
<feature type="active site" evidence="5">
    <location>
        <position position="508"/>
    </location>
</feature>
<dbReference type="InterPro" id="IPR025795">
    <property type="entry name" value="tRNA_(uracil-5-)_MeTrfase"/>
</dbReference>
<evidence type="ECO:0000256" key="6">
    <source>
        <dbReference type="SAM" id="MobiDB-lite"/>
    </source>
</evidence>
<dbReference type="GO" id="GO:0009451">
    <property type="term" value="P:RNA modification"/>
    <property type="evidence" value="ECO:0007669"/>
    <property type="project" value="UniProtKB-ARBA"/>
</dbReference>
<proteinExistence type="inferred from homology"/>
<dbReference type="PROSITE" id="PS51687">
    <property type="entry name" value="SAM_MT_RNA_M5U"/>
    <property type="match status" value="1"/>
</dbReference>
<dbReference type="GO" id="GO:0030697">
    <property type="term" value="F:tRNA (uracil(54)-C5)-methyltransferase activity, S-adenosyl methionine-dependent"/>
    <property type="evidence" value="ECO:0007669"/>
    <property type="project" value="InterPro"/>
</dbReference>
<dbReference type="PANTHER" id="PTHR11061">
    <property type="entry name" value="RNA M5U METHYLTRANSFERASE"/>
    <property type="match status" value="1"/>
</dbReference>
<evidence type="ECO:0000313" key="9">
    <source>
        <dbReference type="Proteomes" id="UP000541558"/>
    </source>
</evidence>
<protein>
    <recommendedName>
        <fullName evidence="7">TRAM domain-containing protein</fullName>
    </recommendedName>
</protein>
<feature type="region of interest" description="Disordered" evidence="6">
    <location>
        <begin position="1"/>
        <end position="70"/>
    </location>
</feature>
<dbReference type="PROSITE" id="PS01230">
    <property type="entry name" value="TRMA_1"/>
    <property type="match status" value="1"/>
</dbReference>
<dbReference type="Gene3D" id="3.40.50.150">
    <property type="entry name" value="Vaccinia Virus protein VP39"/>
    <property type="match status" value="2"/>
</dbReference>
<dbReference type="PROSITE" id="PS50926">
    <property type="entry name" value="TRAM"/>
    <property type="match status" value="1"/>
</dbReference>
<comment type="caution">
    <text evidence="8">The sequence shown here is derived from an EMBL/GenBank/DDBJ whole genome shotgun (WGS) entry which is preliminary data.</text>
</comment>
<feature type="binding site" evidence="4">
    <location>
        <position position="431"/>
    </location>
    <ligand>
        <name>S-adenosyl-L-methionine</name>
        <dbReference type="ChEBI" id="CHEBI:59789"/>
    </ligand>
</feature>
<evidence type="ECO:0000259" key="7">
    <source>
        <dbReference type="PROSITE" id="PS50926"/>
    </source>
</evidence>
<feature type="active site" description="Nucleophile" evidence="4">
    <location>
        <position position="508"/>
    </location>
</feature>
<dbReference type="InterPro" id="IPR030390">
    <property type="entry name" value="MeTrfase_TrmA_AS"/>
</dbReference>
<dbReference type="GO" id="GO:0008033">
    <property type="term" value="P:tRNA processing"/>
    <property type="evidence" value="ECO:0007669"/>
    <property type="project" value="InterPro"/>
</dbReference>
<evidence type="ECO:0000256" key="5">
    <source>
        <dbReference type="PROSITE-ProRule" id="PRU10015"/>
    </source>
</evidence>